<sequence>MSLLAALIQDKSSNSAPSTKLVFPKTLRMLSRIKLLSVLLVTSQMACKPMNFLKMASAPSSMEGCFRRILVCFGRGRMIWESLYMLQDKYNGGLKKFPIHS</sequence>
<dbReference type="Proteomes" id="UP000297452">
    <property type="component" value="Unassembled WGS sequence"/>
</dbReference>
<protein>
    <submittedName>
        <fullName evidence="1">Uncharacterized protein</fullName>
    </submittedName>
</protein>
<dbReference type="AlphaFoldDB" id="A0A4Z1HH70"/>
<evidence type="ECO:0000313" key="1">
    <source>
        <dbReference type="EMBL" id="TGO48448.1"/>
    </source>
</evidence>
<keyword evidence="2" id="KW-1185">Reference proteome</keyword>
<gene>
    <name evidence="1" type="ORF">BOTNAR_0475g00050</name>
</gene>
<reference evidence="1 2" key="1">
    <citation type="submission" date="2017-12" db="EMBL/GenBank/DDBJ databases">
        <title>Comparative genomics of Botrytis spp.</title>
        <authorList>
            <person name="Valero-Jimenez C.A."/>
            <person name="Tapia P."/>
            <person name="Veloso J."/>
            <person name="Silva-Moreno E."/>
            <person name="Staats M."/>
            <person name="Valdes J.H."/>
            <person name="Van Kan J.A.L."/>
        </authorList>
    </citation>
    <scope>NUCLEOTIDE SEQUENCE [LARGE SCALE GENOMIC DNA]</scope>
    <source>
        <strain evidence="1 2">MUCL2120</strain>
    </source>
</reference>
<dbReference type="EMBL" id="PQXJ01000475">
    <property type="protein sequence ID" value="TGO48448.1"/>
    <property type="molecule type" value="Genomic_DNA"/>
</dbReference>
<organism evidence="1 2">
    <name type="scientific">Botryotinia narcissicola</name>
    <dbReference type="NCBI Taxonomy" id="278944"/>
    <lineage>
        <taxon>Eukaryota</taxon>
        <taxon>Fungi</taxon>
        <taxon>Dikarya</taxon>
        <taxon>Ascomycota</taxon>
        <taxon>Pezizomycotina</taxon>
        <taxon>Leotiomycetes</taxon>
        <taxon>Helotiales</taxon>
        <taxon>Sclerotiniaceae</taxon>
        <taxon>Botryotinia</taxon>
    </lineage>
</organism>
<evidence type="ECO:0000313" key="2">
    <source>
        <dbReference type="Proteomes" id="UP000297452"/>
    </source>
</evidence>
<name>A0A4Z1HH70_9HELO</name>
<comment type="caution">
    <text evidence="1">The sequence shown here is derived from an EMBL/GenBank/DDBJ whole genome shotgun (WGS) entry which is preliminary data.</text>
</comment>
<accession>A0A4Z1HH70</accession>
<proteinExistence type="predicted"/>